<dbReference type="KEGG" id="pacp:FAZ97_09740"/>
<dbReference type="EMBL" id="CP046909">
    <property type="protein sequence ID" value="QGZ55170.1"/>
    <property type="molecule type" value="Genomic_DNA"/>
</dbReference>
<gene>
    <name evidence="1" type="ORF">FAZ97_09740</name>
</gene>
<dbReference type="Pfam" id="PF05768">
    <property type="entry name" value="Glrx-like"/>
    <property type="match status" value="1"/>
</dbReference>
<reference evidence="1 2" key="1">
    <citation type="submission" date="2019-12" db="EMBL/GenBank/DDBJ databases">
        <title>Paraburkholderia acidiphila 7Q-K02 sp. nov and Paraburkholderia acidisoli DHF22 sp. nov., two strains isolated from forest soil.</title>
        <authorList>
            <person name="Gao Z."/>
            <person name="Qiu L."/>
        </authorList>
    </citation>
    <scope>NUCLEOTIDE SEQUENCE [LARGE SCALE GENOMIC DNA]</scope>
    <source>
        <strain evidence="1 2">7Q-K02</strain>
    </source>
</reference>
<dbReference type="RefSeq" id="WP_158758254.1">
    <property type="nucleotide sequence ID" value="NZ_CP046909.1"/>
</dbReference>
<accession>A0A7Z2G4U2</accession>
<dbReference type="AlphaFoldDB" id="A0A7Z2G4U2"/>
<evidence type="ECO:0000313" key="2">
    <source>
        <dbReference type="Proteomes" id="UP000434209"/>
    </source>
</evidence>
<organism evidence="1 2">
    <name type="scientific">Paraburkholderia acidiphila</name>
    <dbReference type="NCBI Taxonomy" id="2571747"/>
    <lineage>
        <taxon>Bacteria</taxon>
        <taxon>Pseudomonadati</taxon>
        <taxon>Pseudomonadota</taxon>
        <taxon>Betaproteobacteria</taxon>
        <taxon>Burkholderiales</taxon>
        <taxon>Burkholderiaceae</taxon>
        <taxon>Paraburkholderia</taxon>
    </lineage>
</organism>
<dbReference type="InterPro" id="IPR008554">
    <property type="entry name" value="Glutaredoxin-like"/>
</dbReference>
<dbReference type="OrthoDB" id="8779161at2"/>
<dbReference type="InterPro" id="IPR036249">
    <property type="entry name" value="Thioredoxin-like_sf"/>
</dbReference>
<dbReference type="SUPFAM" id="SSF52833">
    <property type="entry name" value="Thioredoxin-like"/>
    <property type="match status" value="1"/>
</dbReference>
<dbReference type="Proteomes" id="UP000434209">
    <property type="component" value="Chromosome 1"/>
</dbReference>
<name>A0A7Z2G4U2_9BURK</name>
<protein>
    <submittedName>
        <fullName evidence="1">Glutaredoxin family protein</fullName>
    </submittedName>
</protein>
<proteinExistence type="predicted"/>
<dbReference type="Gene3D" id="3.40.30.10">
    <property type="entry name" value="Glutaredoxin"/>
    <property type="match status" value="1"/>
</dbReference>
<evidence type="ECO:0000313" key="1">
    <source>
        <dbReference type="EMBL" id="QGZ55170.1"/>
    </source>
</evidence>
<sequence length="111" mass="11857">MRPAVRSSSAAPGALERASAHLVLYGRAWCHLCEDMRVALEPLAAAAGARLDVIDVDSDPELQARYDELVPVLLCDGIELCHYHLDEARVRAMLGLAADAPNALQKPPSGA</sequence>
<keyword evidence="2" id="KW-1185">Reference proteome</keyword>